<dbReference type="InterPro" id="IPR003173">
    <property type="entry name" value="PC4_C"/>
</dbReference>
<protein>
    <submittedName>
        <fullName evidence="2">PC4/YdbC family ssDNA-binding protein</fullName>
    </submittedName>
</protein>
<organism evidence="2 3">
    <name type="scientific">Eiseniibacteriota bacterium</name>
    <dbReference type="NCBI Taxonomy" id="2212470"/>
    <lineage>
        <taxon>Bacteria</taxon>
        <taxon>Candidatus Eiseniibacteriota</taxon>
    </lineage>
</organism>
<dbReference type="Pfam" id="PF02229">
    <property type="entry name" value="PC4"/>
    <property type="match status" value="1"/>
</dbReference>
<keyword evidence="3" id="KW-1185">Reference proteome</keyword>
<dbReference type="EMBL" id="JBHPEI010000005">
    <property type="protein sequence ID" value="MFC1799405.1"/>
    <property type="molecule type" value="Genomic_DNA"/>
</dbReference>
<evidence type="ECO:0000259" key="1">
    <source>
        <dbReference type="Pfam" id="PF02229"/>
    </source>
</evidence>
<proteinExistence type="predicted"/>
<dbReference type="InterPro" id="IPR009044">
    <property type="entry name" value="ssDNA-bd_transcriptional_reg"/>
</dbReference>
<name>A0ABV6YMV2_UNCEI</name>
<gene>
    <name evidence="2" type="ORF">ACFL2Z_00625</name>
</gene>
<comment type="caution">
    <text evidence="2">The sequence shown here is derived from an EMBL/GenBank/DDBJ whole genome shotgun (WGS) entry which is preliminary data.</text>
</comment>
<reference evidence="2 3" key="1">
    <citation type="submission" date="2024-09" db="EMBL/GenBank/DDBJ databases">
        <authorList>
            <person name="D'Angelo T."/>
        </authorList>
    </citation>
    <scope>NUCLEOTIDE SEQUENCE [LARGE SCALE GENOMIC DNA]</scope>
    <source>
        <strain evidence="2">SAG AM-311-F02</strain>
    </source>
</reference>
<evidence type="ECO:0000313" key="3">
    <source>
        <dbReference type="Proteomes" id="UP001594288"/>
    </source>
</evidence>
<dbReference type="Gene3D" id="2.30.31.10">
    <property type="entry name" value="Transcriptional Coactivator Pc4, Chain A"/>
    <property type="match status" value="1"/>
</dbReference>
<dbReference type="Proteomes" id="UP001594288">
    <property type="component" value="Unassembled WGS sequence"/>
</dbReference>
<feature type="domain" description="Transcriptional coactivator p15 (PC4) C-terminal" evidence="1">
    <location>
        <begin position="11"/>
        <end position="63"/>
    </location>
</feature>
<dbReference type="SUPFAM" id="SSF54447">
    <property type="entry name" value="ssDNA-binding transcriptional regulator domain"/>
    <property type="match status" value="1"/>
</dbReference>
<evidence type="ECO:0000313" key="2">
    <source>
        <dbReference type="EMBL" id="MFC1799405.1"/>
    </source>
</evidence>
<accession>A0ABV6YMV2</accession>
<sequence>MQDTVHKFQKNAREEVRFTLVEYKGIDCLDIRCYITPVTPTDQGEVTPTRKGLTLRVEHLDELERGIKRLKAALTEVQPVKGNGIGNAE</sequence>